<dbReference type="EMBL" id="POQS01000004">
    <property type="protein sequence ID" value="PND32526.1"/>
    <property type="molecule type" value="Genomic_DNA"/>
</dbReference>
<keyword evidence="1" id="KW-0732">Signal</keyword>
<evidence type="ECO:0000313" key="3">
    <source>
        <dbReference type="Proteomes" id="UP000235994"/>
    </source>
</evidence>
<evidence type="ECO:0000313" key="2">
    <source>
        <dbReference type="EMBL" id="PND32526.1"/>
    </source>
</evidence>
<dbReference type="Proteomes" id="UP000235994">
    <property type="component" value="Unassembled WGS sequence"/>
</dbReference>
<keyword evidence="3" id="KW-1185">Reference proteome</keyword>
<feature type="signal peptide" evidence="1">
    <location>
        <begin position="1"/>
        <end position="24"/>
    </location>
</feature>
<reference evidence="2 3" key="1">
    <citation type="submission" date="2018-01" db="EMBL/GenBank/DDBJ databases">
        <title>The draft genome of an aniline degradation strain ANB-1.</title>
        <authorList>
            <person name="Zhang L."/>
            <person name="Jiang J."/>
        </authorList>
    </citation>
    <scope>NUCLEOTIDE SEQUENCE [LARGE SCALE GENOMIC DNA]</scope>
    <source>
        <strain evidence="2 3">ANB-1</strain>
    </source>
</reference>
<name>A0A2N8KGE8_9BURK</name>
<gene>
    <name evidence="2" type="ORF">C1I89_15755</name>
</gene>
<dbReference type="AlphaFoldDB" id="A0A2N8KGE8"/>
<dbReference type="RefSeq" id="WP_102773644.1">
    <property type="nucleotide sequence ID" value="NZ_POQS01000004.1"/>
</dbReference>
<comment type="caution">
    <text evidence="2">The sequence shown here is derived from an EMBL/GenBank/DDBJ whole genome shotgun (WGS) entry which is preliminary data.</text>
</comment>
<evidence type="ECO:0000256" key="1">
    <source>
        <dbReference type="SAM" id="SignalP"/>
    </source>
</evidence>
<organism evidence="2 3">
    <name type="scientific">Achromobacter pulmonis</name>
    <dbReference type="NCBI Taxonomy" id="1389932"/>
    <lineage>
        <taxon>Bacteria</taxon>
        <taxon>Pseudomonadati</taxon>
        <taxon>Pseudomonadota</taxon>
        <taxon>Betaproteobacteria</taxon>
        <taxon>Burkholderiales</taxon>
        <taxon>Alcaligenaceae</taxon>
        <taxon>Achromobacter</taxon>
    </lineage>
</organism>
<sequence length="125" mass="13721">MISLRLRCTVAAVALMAAAPASHAWTRISCNLGGTAASPPMQMRQFRIDGTEISQLMFRLRVRSAEIPEGARADTDCTEFMGREIDVVLDGAGATAVRKGQSVKLRYRYDDSLGEARASRFELVR</sequence>
<proteinExistence type="predicted"/>
<protein>
    <submittedName>
        <fullName evidence="2">Uncharacterized protein</fullName>
    </submittedName>
</protein>
<feature type="chain" id="PRO_5014634040" evidence="1">
    <location>
        <begin position="25"/>
        <end position="125"/>
    </location>
</feature>
<accession>A0A2N8KGE8</accession>